<evidence type="ECO:0000313" key="7">
    <source>
        <dbReference type="EMBL" id="MFC4768551.1"/>
    </source>
</evidence>
<comment type="caution">
    <text evidence="7">The sequence shown here is derived from an EMBL/GenBank/DDBJ whole genome shotgun (WGS) entry which is preliminary data.</text>
</comment>
<dbReference type="InterPro" id="IPR024923">
    <property type="entry name" value="PG_synth_SpoVB"/>
</dbReference>
<protein>
    <submittedName>
        <fullName evidence="7">Oligosaccharide flippase family protein</fullName>
    </submittedName>
</protein>
<name>A0ABV9Q261_9BACL</name>
<dbReference type="RefSeq" id="WP_380026501.1">
    <property type="nucleotide sequence ID" value="NZ_JBHSHC010000106.1"/>
</dbReference>
<evidence type="ECO:0000256" key="4">
    <source>
        <dbReference type="ARBA" id="ARBA00022989"/>
    </source>
</evidence>
<feature type="transmembrane region" description="Helical" evidence="6">
    <location>
        <begin position="359"/>
        <end position="378"/>
    </location>
</feature>
<feature type="transmembrane region" description="Helical" evidence="6">
    <location>
        <begin position="390"/>
        <end position="411"/>
    </location>
</feature>
<keyword evidence="5 6" id="KW-0472">Membrane</keyword>
<comment type="subcellular location">
    <subcellularLocation>
        <location evidence="1">Cell membrane</location>
        <topology evidence="1">Multi-pass membrane protein</topology>
    </subcellularLocation>
</comment>
<feature type="transmembrane region" description="Helical" evidence="6">
    <location>
        <begin position="487"/>
        <end position="510"/>
    </location>
</feature>
<dbReference type="Proteomes" id="UP001596002">
    <property type="component" value="Unassembled WGS sequence"/>
</dbReference>
<accession>A0ABV9Q261</accession>
<feature type="transmembrane region" description="Helical" evidence="6">
    <location>
        <begin position="452"/>
        <end position="471"/>
    </location>
</feature>
<dbReference type="InterPro" id="IPR002797">
    <property type="entry name" value="Polysacc_synth"/>
</dbReference>
<feature type="transmembrane region" description="Helical" evidence="6">
    <location>
        <begin position="12"/>
        <end position="36"/>
    </location>
</feature>
<evidence type="ECO:0000256" key="1">
    <source>
        <dbReference type="ARBA" id="ARBA00004651"/>
    </source>
</evidence>
<feature type="transmembrane region" description="Helical" evidence="6">
    <location>
        <begin position="120"/>
        <end position="140"/>
    </location>
</feature>
<feature type="transmembrane region" description="Helical" evidence="6">
    <location>
        <begin position="327"/>
        <end position="347"/>
    </location>
</feature>
<feature type="transmembrane region" description="Helical" evidence="6">
    <location>
        <begin position="88"/>
        <end position="108"/>
    </location>
</feature>
<feature type="transmembrane region" description="Helical" evidence="6">
    <location>
        <begin position="292"/>
        <end position="315"/>
    </location>
</feature>
<evidence type="ECO:0000256" key="2">
    <source>
        <dbReference type="ARBA" id="ARBA00022475"/>
    </source>
</evidence>
<proteinExistence type="predicted"/>
<dbReference type="PANTHER" id="PTHR30250">
    <property type="entry name" value="PST FAMILY PREDICTED COLANIC ACID TRANSPORTER"/>
    <property type="match status" value="1"/>
</dbReference>
<feature type="transmembrane region" description="Helical" evidence="6">
    <location>
        <begin position="417"/>
        <end position="440"/>
    </location>
</feature>
<dbReference type="PANTHER" id="PTHR30250:SF21">
    <property type="entry name" value="LIPID II FLIPPASE MURJ"/>
    <property type="match status" value="1"/>
</dbReference>
<reference evidence="8" key="1">
    <citation type="journal article" date="2019" name="Int. J. Syst. Evol. Microbiol.">
        <title>The Global Catalogue of Microorganisms (GCM) 10K type strain sequencing project: providing services to taxonomists for standard genome sequencing and annotation.</title>
        <authorList>
            <consortium name="The Broad Institute Genomics Platform"/>
            <consortium name="The Broad Institute Genome Sequencing Center for Infectious Disease"/>
            <person name="Wu L."/>
            <person name="Ma J."/>
        </authorList>
    </citation>
    <scope>NUCLEOTIDE SEQUENCE [LARGE SCALE GENOMIC DNA]</scope>
    <source>
        <strain evidence="8">WYCCWR 12678</strain>
    </source>
</reference>
<organism evidence="7 8">
    <name type="scientific">Effusibacillus consociatus</name>
    <dbReference type="NCBI Taxonomy" id="1117041"/>
    <lineage>
        <taxon>Bacteria</taxon>
        <taxon>Bacillati</taxon>
        <taxon>Bacillota</taxon>
        <taxon>Bacilli</taxon>
        <taxon>Bacillales</taxon>
        <taxon>Alicyclobacillaceae</taxon>
        <taxon>Effusibacillus</taxon>
    </lineage>
</organism>
<keyword evidence="8" id="KW-1185">Reference proteome</keyword>
<evidence type="ECO:0000256" key="6">
    <source>
        <dbReference type="SAM" id="Phobius"/>
    </source>
</evidence>
<evidence type="ECO:0000256" key="3">
    <source>
        <dbReference type="ARBA" id="ARBA00022692"/>
    </source>
</evidence>
<dbReference type="InterPro" id="IPR050833">
    <property type="entry name" value="Poly_Biosynth_Transport"/>
</dbReference>
<dbReference type="Pfam" id="PF01943">
    <property type="entry name" value="Polysacc_synt"/>
    <property type="match status" value="1"/>
</dbReference>
<keyword evidence="2" id="KW-1003">Cell membrane</keyword>
<keyword evidence="3 6" id="KW-0812">Transmembrane</keyword>
<sequence>MSERNLFLRGAFVLAAAGILSKIMGSAYTIFLQNIIGDRGLGLYQMAYPIYSTLLILSTAGFPVAVSKFVAEHIAIGDYRGAKKVFRVAGVLLLASGAVCFLLLWAGAQWFAEISGDPGAVYAIRAIAPALLVVPVMAAIRGYFQGWQLMEPTAVSQVIEQLVRVGTIIAASWLLLNWGYGEEWAAAGAAFGAVTGACISFVLLLGYAWNKRQLFRHDVRMPNRVPAERTRVVVRKLFYYAIPVSLGALVVPLMNNVDVITVGNLLKQAGYSQEQATEMFGLLSGRAFKLMMLPSTIATAIGVALMPAIAGALAVKDIKKAYSRMELAMRMTVLIALPASAGLFLLAKPIDIMLFKDSSGTAAIMAISTATLFSSVQLTTSAILQGMGFVYLPVRNLFIGGICKFVFNLLLVPKYGIVGAAYSTVLSFFVSALLNLWDVYRRSGVVFDLRLLLWRPLVAVFFMGVAVYVSLREGFPHFLHLIDNERLAFAAFTMTTVTAAGVVYGLALLASGSLTKEDIRSVPRIGQPLAHILTKIGLVR</sequence>
<feature type="transmembrane region" description="Helical" evidence="6">
    <location>
        <begin position="186"/>
        <end position="209"/>
    </location>
</feature>
<evidence type="ECO:0000256" key="5">
    <source>
        <dbReference type="ARBA" id="ARBA00023136"/>
    </source>
</evidence>
<feature type="transmembrane region" description="Helical" evidence="6">
    <location>
        <begin position="237"/>
        <end position="254"/>
    </location>
</feature>
<gene>
    <name evidence="7" type="ORF">ACFO8Q_14495</name>
</gene>
<dbReference type="EMBL" id="JBHSHC010000106">
    <property type="protein sequence ID" value="MFC4768551.1"/>
    <property type="molecule type" value="Genomic_DNA"/>
</dbReference>
<dbReference type="PIRSF" id="PIRSF038958">
    <property type="entry name" value="PG_synth_SpoVB"/>
    <property type="match status" value="1"/>
</dbReference>
<keyword evidence="4 6" id="KW-1133">Transmembrane helix</keyword>
<evidence type="ECO:0000313" key="8">
    <source>
        <dbReference type="Proteomes" id="UP001596002"/>
    </source>
</evidence>
<dbReference type="CDD" id="cd13124">
    <property type="entry name" value="MATE_SpoVB_like"/>
    <property type="match status" value="1"/>
</dbReference>
<feature type="transmembrane region" description="Helical" evidence="6">
    <location>
        <begin position="48"/>
        <end position="67"/>
    </location>
</feature>
<feature type="transmembrane region" description="Helical" evidence="6">
    <location>
        <begin position="161"/>
        <end position="180"/>
    </location>
</feature>